<dbReference type="Pfam" id="PF00534">
    <property type="entry name" value="Glycos_transf_1"/>
    <property type="match status" value="1"/>
</dbReference>
<dbReference type="Pfam" id="PF13439">
    <property type="entry name" value="Glyco_transf_4"/>
    <property type="match status" value="1"/>
</dbReference>
<dbReference type="Gene3D" id="3.40.50.2000">
    <property type="entry name" value="Glycogen Phosphorylase B"/>
    <property type="match status" value="2"/>
</dbReference>
<feature type="domain" description="Glycosyl transferase family 1" evidence="1">
    <location>
        <begin position="184"/>
        <end position="340"/>
    </location>
</feature>
<accession>A0A928V0X5</accession>
<dbReference type="InterPro" id="IPR028098">
    <property type="entry name" value="Glyco_trans_4-like_N"/>
</dbReference>
<dbReference type="SUPFAM" id="SSF53756">
    <property type="entry name" value="UDP-Glycosyltransferase/glycogen phosphorylase"/>
    <property type="match status" value="1"/>
</dbReference>
<gene>
    <name evidence="3" type="ORF">C4F49_10565</name>
</gene>
<organism evidence="3 4">
    <name type="scientific">Sphingobacterium hungaricum</name>
    <dbReference type="NCBI Taxonomy" id="2082723"/>
    <lineage>
        <taxon>Bacteria</taxon>
        <taxon>Pseudomonadati</taxon>
        <taxon>Bacteroidota</taxon>
        <taxon>Sphingobacteriia</taxon>
        <taxon>Sphingobacteriales</taxon>
        <taxon>Sphingobacteriaceae</taxon>
        <taxon>Sphingobacterium</taxon>
    </lineage>
</organism>
<dbReference type="GO" id="GO:0016757">
    <property type="term" value="F:glycosyltransferase activity"/>
    <property type="evidence" value="ECO:0007669"/>
    <property type="project" value="InterPro"/>
</dbReference>
<keyword evidence="4" id="KW-1185">Reference proteome</keyword>
<dbReference type="Proteomes" id="UP000616201">
    <property type="component" value="Unassembled WGS sequence"/>
</dbReference>
<evidence type="ECO:0000259" key="2">
    <source>
        <dbReference type="Pfam" id="PF13439"/>
    </source>
</evidence>
<dbReference type="RefSeq" id="WP_196934298.1">
    <property type="nucleotide sequence ID" value="NZ_MU158697.1"/>
</dbReference>
<name>A0A928V0X5_9SPHI</name>
<evidence type="ECO:0000313" key="3">
    <source>
        <dbReference type="EMBL" id="MBE8714124.1"/>
    </source>
</evidence>
<reference evidence="3" key="1">
    <citation type="submission" date="2018-02" db="EMBL/GenBank/DDBJ databases">
        <authorList>
            <person name="Vasarhelyi B.M."/>
            <person name="Deshmukh S."/>
            <person name="Balint B."/>
            <person name="Kukolya J."/>
        </authorList>
    </citation>
    <scope>NUCLEOTIDE SEQUENCE</scope>
    <source>
        <strain evidence="3">KB22</strain>
    </source>
</reference>
<dbReference type="InterPro" id="IPR001296">
    <property type="entry name" value="Glyco_trans_1"/>
</dbReference>
<dbReference type="EMBL" id="PRDK01000005">
    <property type="protein sequence ID" value="MBE8714124.1"/>
    <property type="molecule type" value="Genomic_DNA"/>
</dbReference>
<dbReference type="AlphaFoldDB" id="A0A928V0X5"/>
<dbReference type="PANTHER" id="PTHR12526:SF630">
    <property type="entry name" value="GLYCOSYLTRANSFERASE"/>
    <property type="match status" value="1"/>
</dbReference>
<keyword evidence="3" id="KW-0808">Transferase</keyword>
<sequence length="363" mass="42156">MKKKIAFLVNGVNAGGTENYLLRFLSFYIDKIDATVYCKSGRLGELENEFRNLGVNLKPFHLGYFNFRDYYKLRKDFIKSNYDSVCDLTGSFGAVPLLIAKLAGIKKRVGFFRNSSEKFQKTFFKVQYNRLITWILPNVATNVLSNSKSALNYFYNDRWERNNKFQVIYNGLDSNIFLDNSGDLRDELKISSNAFVVGHVGRLNEQKNHETAINVAIELCKEHPDVYFIFCGKNVDVAYSELVSKQNLSERILLLGMRRDICKVLRTMDCFYFPSKVEGQPNALIEAMMVGLPFVTSDIDPIKETVPEKFHTQLVSPTDIIEAKRKILEVKNSHALRRRLNLSDWTCEYYRPEKWFSMFYEKI</sequence>
<protein>
    <submittedName>
        <fullName evidence="3">Glycosyl transferase</fullName>
    </submittedName>
</protein>
<evidence type="ECO:0000259" key="1">
    <source>
        <dbReference type="Pfam" id="PF00534"/>
    </source>
</evidence>
<evidence type="ECO:0000313" key="4">
    <source>
        <dbReference type="Proteomes" id="UP000616201"/>
    </source>
</evidence>
<proteinExistence type="predicted"/>
<dbReference type="PANTHER" id="PTHR12526">
    <property type="entry name" value="GLYCOSYLTRANSFERASE"/>
    <property type="match status" value="1"/>
</dbReference>
<comment type="caution">
    <text evidence="3">The sequence shown here is derived from an EMBL/GenBank/DDBJ whole genome shotgun (WGS) entry which is preliminary data.</text>
</comment>
<feature type="domain" description="Glycosyltransferase subfamily 4-like N-terminal" evidence="2">
    <location>
        <begin position="15"/>
        <end position="173"/>
    </location>
</feature>